<protein>
    <recommendedName>
        <fullName evidence="9">Cobalamin biosynthesis protein CobD</fullName>
    </recommendedName>
</protein>
<dbReference type="PANTHER" id="PTHR34308:SF1">
    <property type="entry name" value="COBALAMIN BIOSYNTHESIS PROTEIN CBIB"/>
    <property type="match status" value="1"/>
</dbReference>
<comment type="caution">
    <text evidence="10">The sequence shown here is derived from an EMBL/GenBank/DDBJ whole genome shotgun (WGS) entry which is preliminary data.</text>
</comment>
<evidence type="ECO:0000256" key="9">
    <source>
        <dbReference type="HAMAP-Rule" id="MF_00024"/>
    </source>
</evidence>
<comment type="subcellular location">
    <subcellularLocation>
        <location evidence="1 9">Cell membrane</location>
        <topology evidence="1 9">Multi-pass membrane protein</topology>
    </subcellularLocation>
</comment>
<dbReference type="OrthoDB" id="9811967at2"/>
<keyword evidence="8 9" id="KW-0472">Membrane</keyword>
<reference evidence="10 11" key="1">
    <citation type="submission" date="2019-07" db="EMBL/GenBank/DDBJ databases">
        <title>Whole genome shotgun sequence of Gluconobacter wancherniae NBRC 103581.</title>
        <authorList>
            <person name="Hosoyama A."/>
            <person name="Uohara A."/>
            <person name="Ohji S."/>
            <person name="Ichikawa N."/>
        </authorList>
    </citation>
    <scope>NUCLEOTIDE SEQUENCE [LARGE SCALE GENOMIC DNA]</scope>
    <source>
        <strain evidence="10 11">NBRC 103581</strain>
    </source>
</reference>
<dbReference type="Pfam" id="PF03186">
    <property type="entry name" value="CobD_Cbib"/>
    <property type="match status" value="1"/>
</dbReference>
<keyword evidence="11" id="KW-1185">Reference proteome</keyword>
<evidence type="ECO:0000256" key="8">
    <source>
        <dbReference type="ARBA" id="ARBA00023136"/>
    </source>
</evidence>
<evidence type="ECO:0000256" key="4">
    <source>
        <dbReference type="ARBA" id="ARBA00022475"/>
    </source>
</evidence>
<dbReference type="GO" id="GO:0015420">
    <property type="term" value="F:ABC-type vitamin B12 transporter activity"/>
    <property type="evidence" value="ECO:0007669"/>
    <property type="project" value="UniProtKB-UniRule"/>
</dbReference>
<evidence type="ECO:0000313" key="10">
    <source>
        <dbReference type="EMBL" id="GEK92982.1"/>
    </source>
</evidence>
<evidence type="ECO:0000256" key="7">
    <source>
        <dbReference type="ARBA" id="ARBA00022989"/>
    </source>
</evidence>
<dbReference type="InterPro" id="IPR004485">
    <property type="entry name" value="Cobalamin_biosynth_CobD/CbiB"/>
</dbReference>
<evidence type="ECO:0000256" key="6">
    <source>
        <dbReference type="ARBA" id="ARBA00022692"/>
    </source>
</evidence>
<feature type="transmembrane region" description="Helical" evidence="9">
    <location>
        <begin position="67"/>
        <end position="87"/>
    </location>
</feature>
<keyword evidence="6 9" id="KW-0812">Transmembrane</keyword>
<evidence type="ECO:0000313" key="11">
    <source>
        <dbReference type="Proteomes" id="UP000321230"/>
    </source>
</evidence>
<dbReference type="RefSeq" id="WP_146794152.1">
    <property type="nucleotide sequence ID" value="NZ_BARC01000004.1"/>
</dbReference>
<dbReference type="GO" id="GO:0005886">
    <property type="term" value="C:plasma membrane"/>
    <property type="evidence" value="ECO:0007669"/>
    <property type="project" value="UniProtKB-SubCell"/>
</dbReference>
<gene>
    <name evidence="9 10" type="primary">cobD</name>
    <name evidence="10" type="ORF">GWA01_07520</name>
</gene>
<comment type="pathway">
    <text evidence="2 9">Cofactor biosynthesis; adenosylcobalamin biosynthesis.</text>
</comment>
<feature type="transmembrane region" description="Helical" evidence="9">
    <location>
        <begin position="28"/>
        <end position="47"/>
    </location>
</feature>
<comment type="caution">
    <text evidence="9">Lacks conserved residue(s) required for the propagation of feature annotation.</text>
</comment>
<dbReference type="GO" id="GO:0009236">
    <property type="term" value="P:cobalamin biosynthetic process"/>
    <property type="evidence" value="ECO:0007669"/>
    <property type="project" value="UniProtKB-UniRule"/>
</dbReference>
<dbReference type="AlphaFoldDB" id="A0A511AZG1"/>
<sequence>MSLSYLPSVLPIACLASAVEAIVGYPEFLIRAIGHPVMWIGGLISALDRKLNRPDWSFRQREAAGMLALLVIVLVPALIAACALRLAESIFPTPLVFVLEVLVTTSMIAQRSLWTHVRAVHDALETGGLAEGRKAVSMIVGRDPSTLDKPAVIRAAIESLAENFSDGVIAPIFWTAIGGLTGATAYKAINTADSMIGHLTPRHSAFGRASAKCDDAVNIPASRLAALWIILAALTYRQTNARAAIDVVFRDAKRHRSPNAGWPEAAMAGALGLRLAGPRVYGGVRVDDPWMGNGRTNAKLTDLAMALRLYRRACVLQGIALAIPTILMMDYWLS</sequence>
<dbReference type="UniPathway" id="UPA00148"/>
<comment type="similarity">
    <text evidence="3 9">Belongs to the CobD/CbiB family.</text>
</comment>
<comment type="function">
    <text evidence="9">Converts cobyric acid to cobinamide by the addition of aminopropanol on the F carboxylic group.</text>
</comment>
<dbReference type="EMBL" id="BJUZ01000001">
    <property type="protein sequence ID" value="GEK92982.1"/>
    <property type="molecule type" value="Genomic_DNA"/>
</dbReference>
<proteinExistence type="inferred from homology"/>
<feature type="transmembrane region" description="Helical" evidence="9">
    <location>
        <begin position="313"/>
        <end position="333"/>
    </location>
</feature>
<evidence type="ECO:0000256" key="3">
    <source>
        <dbReference type="ARBA" id="ARBA00006263"/>
    </source>
</evidence>
<dbReference type="NCBIfam" id="TIGR00380">
    <property type="entry name" value="cobal_cbiB"/>
    <property type="match status" value="1"/>
</dbReference>
<keyword evidence="7 9" id="KW-1133">Transmembrane helix</keyword>
<evidence type="ECO:0000256" key="2">
    <source>
        <dbReference type="ARBA" id="ARBA00004953"/>
    </source>
</evidence>
<evidence type="ECO:0000256" key="5">
    <source>
        <dbReference type="ARBA" id="ARBA00022573"/>
    </source>
</evidence>
<accession>A0A511AZG1</accession>
<dbReference type="PANTHER" id="PTHR34308">
    <property type="entry name" value="COBALAMIN BIOSYNTHESIS PROTEIN CBIB"/>
    <property type="match status" value="1"/>
</dbReference>
<dbReference type="Proteomes" id="UP000321230">
    <property type="component" value="Unassembled WGS sequence"/>
</dbReference>
<dbReference type="GO" id="GO:0048472">
    <property type="term" value="F:threonine-phosphate decarboxylase activity"/>
    <property type="evidence" value="ECO:0007669"/>
    <property type="project" value="InterPro"/>
</dbReference>
<evidence type="ECO:0000256" key="1">
    <source>
        <dbReference type="ARBA" id="ARBA00004651"/>
    </source>
</evidence>
<keyword evidence="5 9" id="KW-0169">Cobalamin biosynthesis</keyword>
<dbReference type="HAMAP" id="MF_00024">
    <property type="entry name" value="CobD_CbiB"/>
    <property type="match status" value="1"/>
</dbReference>
<name>A0A511AZG1_9PROT</name>
<keyword evidence="4 9" id="KW-1003">Cell membrane</keyword>
<organism evidence="10 11">
    <name type="scientific">Gluconobacter wancherniae NBRC 103581</name>
    <dbReference type="NCBI Taxonomy" id="656744"/>
    <lineage>
        <taxon>Bacteria</taxon>
        <taxon>Pseudomonadati</taxon>
        <taxon>Pseudomonadota</taxon>
        <taxon>Alphaproteobacteria</taxon>
        <taxon>Acetobacterales</taxon>
        <taxon>Acetobacteraceae</taxon>
        <taxon>Gluconobacter</taxon>
    </lineage>
</organism>